<evidence type="ECO:0000256" key="1">
    <source>
        <dbReference type="SAM" id="MobiDB-lite"/>
    </source>
</evidence>
<name>A0A0P9D174_9CHLR</name>
<gene>
    <name evidence="2" type="ORF">SE17_14175</name>
</gene>
<evidence type="ECO:0000313" key="2">
    <source>
        <dbReference type="EMBL" id="KPV52655.1"/>
    </source>
</evidence>
<feature type="compositionally biased region" description="Basic and acidic residues" evidence="1">
    <location>
        <begin position="88"/>
        <end position="105"/>
    </location>
</feature>
<reference evidence="2 3" key="1">
    <citation type="submission" date="2015-09" db="EMBL/GenBank/DDBJ databases">
        <title>Draft genome sequence of Kouleothrix aurantiaca JCM 19913.</title>
        <authorList>
            <person name="Hemp J."/>
        </authorList>
    </citation>
    <scope>NUCLEOTIDE SEQUENCE [LARGE SCALE GENOMIC DNA]</scope>
    <source>
        <strain evidence="2 3">COM-B</strain>
    </source>
</reference>
<accession>A0A0P9D174</accession>
<evidence type="ECO:0000313" key="3">
    <source>
        <dbReference type="Proteomes" id="UP000050509"/>
    </source>
</evidence>
<comment type="caution">
    <text evidence="2">The sequence shown here is derived from an EMBL/GenBank/DDBJ whole genome shotgun (WGS) entry which is preliminary data.</text>
</comment>
<feature type="region of interest" description="Disordered" evidence="1">
    <location>
        <begin position="85"/>
        <end position="105"/>
    </location>
</feature>
<proteinExistence type="predicted"/>
<dbReference type="AlphaFoldDB" id="A0A0P9D174"/>
<dbReference type="EMBL" id="LJCR01000473">
    <property type="protein sequence ID" value="KPV52655.1"/>
    <property type="molecule type" value="Genomic_DNA"/>
</dbReference>
<keyword evidence="3" id="KW-1185">Reference proteome</keyword>
<protein>
    <submittedName>
        <fullName evidence="2">Uncharacterized protein</fullName>
    </submittedName>
</protein>
<dbReference type="Proteomes" id="UP000050509">
    <property type="component" value="Unassembled WGS sequence"/>
</dbReference>
<organism evidence="2 3">
    <name type="scientific">Kouleothrix aurantiaca</name>
    <dbReference type="NCBI Taxonomy" id="186479"/>
    <lineage>
        <taxon>Bacteria</taxon>
        <taxon>Bacillati</taxon>
        <taxon>Chloroflexota</taxon>
        <taxon>Chloroflexia</taxon>
        <taxon>Chloroflexales</taxon>
        <taxon>Roseiflexineae</taxon>
        <taxon>Roseiflexaceae</taxon>
        <taxon>Kouleothrix</taxon>
    </lineage>
</organism>
<sequence length="105" mass="11564">MVLRALRLLPDYAPANRDLSKESLQAKDAALTAAEEREFQLEMELAAARSTRATLGWELHDAVLLAKAAVTSQYGSNSDAIASLGLKKKGEYRRPGRRNPPERAE</sequence>